<dbReference type="Proteomes" id="UP000053555">
    <property type="component" value="Unassembled WGS sequence"/>
</dbReference>
<organism evidence="1">
    <name type="scientific">Glycine soja</name>
    <name type="common">Wild soybean</name>
    <dbReference type="NCBI Taxonomy" id="3848"/>
    <lineage>
        <taxon>Eukaryota</taxon>
        <taxon>Viridiplantae</taxon>
        <taxon>Streptophyta</taxon>
        <taxon>Embryophyta</taxon>
        <taxon>Tracheophyta</taxon>
        <taxon>Spermatophyta</taxon>
        <taxon>Magnoliopsida</taxon>
        <taxon>eudicotyledons</taxon>
        <taxon>Gunneridae</taxon>
        <taxon>Pentapetalae</taxon>
        <taxon>rosids</taxon>
        <taxon>fabids</taxon>
        <taxon>Fabales</taxon>
        <taxon>Fabaceae</taxon>
        <taxon>Papilionoideae</taxon>
        <taxon>50 kb inversion clade</taxon>
        <taxon>NPAAA clade</taxon>
        <taxon>indigoferoid/millettioid clade</taxon>
        <taxon>Phaseoleae</taxon>
        <taxon>Glycine</taxon>
        <taxon>Glycine subgen. Soja</taxon>
    </lineage>
</organism>
<accession>A0A0B2REZ2</accession>
<sequence>MLTCNSGLCLEMDLKSIRLNVVFLNTNRGIYKNNAPE</sequence>
<gene>
    <name evidence="1" type="ORF">glysoja_033155</name>
</gene>
<name>A0A0B2REZ2_GLYSO</name>
<protein>
    <submittedName>
        <fullName evidence="1">Uncharacterized protein</fullName>
    </submittedName>
</protein>
<evidence type="ECO:0000313" key="1">
    <source>
        <dbReference type="EMBL" id="KHN30417.1"/>
    </source>
</evidence>
<dbReference type="EMBL" id="KN651768">
    <property type="protein sequence ID" value="KHN30417.1"/>
    <property type="molecule type" value="Genomic_DNA"/>
</dbReference>
<reference evidence="1" key="1">
    <citation type="submission" date="2014-07" db="EMBL/GenBank/DDBJ databases">
        <title>Identification of a novel salt tolerance gene in wild soybean by whole-genome sequencing.</title>
        <authorList>
            <person name="Lam H.-M."/>
            <person name="Qi X."/>
            <person name="Li M.-W."/>
            <person name="Liu X."/>
            <person name="Xie M."/>
            <person name="Ni M."/>
            <person name="Xu X."/>
        </authorList>
    </citation>
    <scope>NUCLEOTIDE SEQUENCE [LARGE SCALE GENOMIC DNA]</scope>
    <source>
        <tissue evidence="1">Root</tissue>
    </source>
</reference>
<proteinExistence type="predicted"/>
<dbReference type="AlphaFoldDB" id="A0A0B2REZ2"/>